<dbReference type="EMBL" id="JAQQWE010000005">
    <property type="protein sequence ID" value="KAK7952257.1"/>
    <property type="molecule type" value="Genomic_DNA"/>
</dbReference>
<evidence type="ECO:0000256" key="1">
    <source>
        <dbReference type="SAM" id="MobiDB-lite"/>
    </source>
</evidence>
<feature type="compositionally biased region" description="Low complexity" evidence="1">
    <location>
        <begin position="374"/>
        <end position="383"/>
    </location>
</feature>
<dbReference type="PANTHER" id="PTHR12203">
    <property type="entry name" value="KDEL LYS-ASP-GLU-LEU CONTAINING - RELATED"/>
    <property type="match status" value="1"/>
</dbReference>
<accession>A0ABR1QE52</accession>
<dbReference type="Pfam" id="PF05686">
    <property type="entry name" value="Glyco_transf_90"/>
    <property type="match status" value="1"/>
</dbReference>
<feature type="compositionally biased region" description="Basic and acidic residues" evidence="1">
    <location>
        <begin position="384"/>
        <end position="395"/>
    </location>
</feature>
<dbReference type="RefSeq" id="XP_066700319.1">
    <property type="nucleotide sequence ID" value="XM_066844207.1"/>
</dbReference>
<dbReference type="InterPro" id="IPR006598">
    <property type="entry name" value="CAP10"/>
</dbReference>
<protein>
    <recommendedName>
        <fullName evidence="2">Glycosyl transferase CAP10 domain-containing protein</fullName>
    </recommendedName>
</protein>
<evidence type="ECO:0000259" key="2">
    <source>
        <dbReference type="SMART" id="SM00672"/>
    </source>
</evidence>
<evidence type="ECO:0000313" key="4">
    <source>
        <dbReference type="Proteomes" id="UP001391051"/>
    </source>
</evidence>
<dbReference type="PANTHER" id="PTHR12203:SF63">
    <property type="entry name" value="GLYCOSYL TRANSFERASE CAP10 DOMAIN-CONTAINING PROTEIN"/>
    <property type="match status" value="1"/>
</dbReference>
<organism evidence="3 4">
    <name type="scientific">Apiospora aurea</name>
    <dbReference type="NCBI Taxonomy" id="335848"/>
    <lineage>
        <taxon>Eukaryota</taxon>
        <taxon>Fungi</taxon>
        <taxon>Dikarya</taxon>
        <taxon>Ascomycota</taxon>
        <taxon>Pezizomycotina</taxon>
        <taxon>Sordariomycetes</taxon>
        <taxon>Xylariomycetidae</taxon>
        <taxon>Amphisphaeriales</taxon>
        <taxon>Apiosporaceae</taxon>
        <taxon>Apiospora</taxon>
    </lineage>
</organism>
<dbReference type="GeneID" id="92077269"/>
<feature type="domain" description="Glycosyl transferase CAP10" evidence="2">
    <location>
        <begin position="168"/>
        <end position="401"/>
    </location>
</feature>
<sequence>MGWQRMMISKTQSTRLHNVAIASLVLLVFYVFLLHPADQSLDSSRATTAEFNDFPGASYGSGSNAKQERPSWQNLPPELLNNRFMTSQQCASTFPGLTKEVDDVVATGSFTLTKTSELGPLIAKIKDGKLYILQAGRRNDFSDDMLQHRAASLHQIAAALLTAPHPSEVPNDTVFALNYRDEPAVSTFSYSRPADPALHGKPGRSYFPIPHFSFWSWPLPFIGSFSRAAAAIQELEEDGGPSNVPLSWRDKDPRAVWRGTAHFNNVRAGRMRQELVRTAAAKPWSDIAALQWTTGASNASNALAIEDFCRYRYIVHTEGITYSGRFQFHQLCASVVLTPPLAWMQHLTHLVRPVFSYDLPSLAAADDDDDKSSSDNTKTATATIERKLRPPKEYGNGVHEKLSLAPYPAPWVQQAWPRSYTMHHDRHSTTAKDAEAADEEGPNIVFVAPDWSDLESVVAWLEAHPHAAEGIARRQRALFHGRGYFSPAAEMCYWRAALRSWARTVRYEDGLAAALGDGVPWEEFSLKEIHR</sequence>
<name>A0ABR1QE52_9PEZI</name>
<reference evidence="3 4" key="1">
    <citation type="submission" date="2023-01" db="EMBL/GenBank/DDBJ databases">
        <title>Analysis of 21 Apiospora genomes using comparative genomics revels a genus with tremendous synthesis potential of carbohydrate active enzymes and secondary metabolites.</title>
        <authorList>
            <person name="Sorensen T."/>
        </authorList>
    </citation>
    <scope>NUCLEOTIDE SEQUENCE [LARGE SCALE GENOMIC DNA]</scope>
    <source>
        <strain evidence="3 4">CBS 24483</strain>
    </source>
</reference>
<dbReference type="SMART" id="SM00672">
    <property type="entry name" value="CAP10"/>
    <property type="match status" value="1"/>
</dbReference>
<evidence type="ECO:0000313" key="3">
    <source>
        <dbReference type="EMBL" id="KAK7952257.1"/>
    </source>
</evidence>
<keyword evidence="4" id="KW-1185">Reference proteome</keyword>
<gene>
    <name evidence="3" type="ORF">PG986_007985</name>
</gene>
<feature type="region of interest" description="Disordered" evidence="1">
    <location>
        <begin position="365"/>
        <end position="395"/>
    </location>
</feature>
<comment type="caution">
    <text evidence="3">The sequence shown here is derived from an EMBL/GenBank/DDBJ whole genome shotgun (WGS) entry which is preliminary data.</text>
</comment>
<proteinExistence type="predicted"/>
<dbReference type="InterPro" id="IPR051091">
    <property type="entry name" value="O-Glucosyltr/Glycosyltrsf_90"/>
</dbReference>
<dbReference type="Proteomes" id="UP001391051">
    <property type="component" value="Unassembled WGS sequence"/>
</dbReference>